<comment type="cofactor">
    <cofactor evidence="9">
        <name>Mg(2+)</name>
        <dbReference type="ChEBI" id="CHEBI:18420"/>
    </cofactor>
    <cofactor evidence="9">
        <name>Mn(2+)</name>
        <dbReference type="ChEBI" id="CHEBI:29035"/>
    </cofactor>
    <text evidence="9">Mg(2+) or Mn(2+) required for ssDNA cleavage activity.</text>
</comment>
<dbReference type="InterPro" id="IPR011604">
    <property type="entry name" value="PDDEXK-like_dom_sf"/>
</dbReference>
<evidence type="ECO:0000256" key="4">
    <source>
        <dbReference type="ARBA" id="ARBA00022839"/>
    </source>
</evidence>
<keyword evidence="8 9" id="KW-0464">Manganese</keyword>
<comment type="function">
    <text evidence="9">CRISPR (clustered regularly interspaced short palindromic repeat) is an adaptive immune system that provides protection against mobile genetic elements (viruses, transposable elements and conjugative plasmids). CRISPR clusters contain sequences complementary to antecedent mobile elements and target invading nucleic acids. CRISPR clusters are transcribed and processed into CRISPR RNA (crRNA).</text>
</comment>
<dbReference type="InterPro" id="IPR013343">
    <property type="entry name" value="CRISPR-assoc_prot_Cas4"/>
</dbReference>
<dbReference type="GO" id="GO:0051607">
    <property type="term" value="P:defense response to virus"/>
    <property type="evidence" value="ECO:0007669"/>
    <property type="project" value="UniProtKB-KW"/>
</dbReference>
<dbReference type="NCBIfam" id="TIGR00372">
    <property type="entry name" value="cas4"/>
    <property type="match status" value="1"/>
</dbReference>
<dbReference type="EMBL" id="CP015103">
    <property type="protein sequence ID" value="ASJ09419.1"/>
    <property type="molecule type" value="Genomic_DNA"/>
</dbReference>
<organism evidence="11 12">
    <name type="scientific">Thermococcus siculi</name>
    <dbReference type="NCBI Taxonomy" id="72803"/>
    <lineage>
        <taxon>Archaea</taxon>
        <taxon>Methanobacteriati</taxon>
        <taxon>Methanobacteriota</taxon>
        <taxon>Thermococci</taxon>
        <taxon>Thermococcales</taxon>
        <taxon>Thermococcaceae</taxon>
        <taxon>Thermococcus</taxon>
    </lineage>
</organism>
<feature type="domain" description="DUF83" evidence="10">
    <location>
        <begin position="4"/>
        <end position="161"/>
    </location>
</feature>
<evidence type="ECO:0000256" key="9">
    <source>
        <dbReference type="RuleBase" id="RU365022"/>
    </source>
</evidence>
<dbReference type="GeneID" id="33318439"/>
<evidence type="ECO:0000313" key="11">
    <source>
        <dbReference type="EMBL" id="ASJ09419.1"/>
    </source>
</evidence>
<dbReference type="Gene3D" id="3.90.320.10">
    <property type="match status" value="1"/>
</dbReference>
<dbReference type="InterPro" id="IPR022765">
    <property type="entry name" value="Dna2/Cas4_DUF83"/>
</dbReference>
<dbReference type="GO" id="GO:0051536">
    <property type="term" value="F:iron-sulfur cluster binding"/>
    <property type="evidence" value="ECO:0007669"/>
    <property type="project" value="UniProtKB-KW"/>
</dbReference>
<dbReference type="Pfam" id="PF01930">
    <property type="entry name" value="Cas_Cas4"/>
    <property type="match status" value="1"/>
</dbReference>
<keyword evidence="1 9" id="KW-0540">Nuclease</keyword>
<evidence type="ECO:0000256" key="2">
    <source>
        <dbReference type="ARBA" id="ARBA00022723"/>
    </source>
</evidence>
<proteinExistence type="inferred from homology"/>
<evidence type="ECO:0000256" key="3">
    <source>
        <dbReference type="ARBA" id="ARBA00022801"/>
    </source>
</evidence>
<keyword evidence="3 9" id="KW-0378">Hydrolase</keyword>
<protein>
    <recommendedName>
        <fullName evidence="9">CRISPR-associated exonuclease Cas4</fullName>
        <ecNumber evidence="9">3.1.12.1</ecNumber>
    </recommendedName>
</protein>
<dbReference type="AlphaFoldDB" id="A0A2Z2MM18"/>
<dbReference type="GO" id="GO:0046872">
    <property type="term" value="F:metal ion binding"/>
    <property type="evidence" value="ECO:0007669"/>
    <property type="project" value="UniProtKB-KW"/>
</dbReference>
<keyword evidence="7 9" id="KW-0051">Antiviral defense</keyword>
<reference evidence="11 12" key="1">
    <citation type="submission" date="2016-04" db="EMBL/GenBank/DDBJ databases">
        <title>Complete genome sequence of Thermococcus siculi type strain RG-20.</title>
        <authorList>
            <person name="Oger P.M."/>
        </authorList>
    </citation>
    <scope>NUCLEOTIDE SEQUENCE [LARGE SCALE GENOMIC DNA]</scope>
    <source>
        <strain evidence="11 12">RG-20</strain>
    </source>
</reference>
<evidence type="ECO:0000256" key="5">
    <source>
        <dbReference type="ARBA" id="ARBA00023004"/>
    </source>
</evidence>
<name>A0A2Z2MM18_9EURY</name>
<dbReference type="RefSeq" id="WP_088856647.1">
    <property type="nucleotide sequence ID" value="NZ_CP015103.1"/>
</dbReference>
<accession>A0A2Z2MM18</accession>
<dbReference type="PANTHER" id="PTHR37168">
    <property type="entry name" value="CRISPR-ASSOCIATED EXONUCLEASE CAS4"/>
    <property type="match status" value="1"/>
</dbReference>
<keyword evidence="6 9" id="KW-0411">Iron-sulfur</keyword>
<dbReference type="OrthoDB" id="42881at2157"/>
<keyword evidence="5 9" id="KW-0408">Iron</keyword>
<dbReference type="Proteomes" id="UP000250125">
    <property type="component" value="Chromosome"/>
</dbReference>
<keyword evidence="2 9" id="KW-0479">Metal-binding</keyword>
<evidence type="ECO:0000256" key="8">
    <source>
        <dbReference type="ARBA" id="ARBA00023211"/>
    </source>
</evidence>
<evidence type="ECO:0000259" key="10">
    <source>
        <dbReference type="Pfam" id="PF01930"/>
    </source>
</evidence>
<sequence length="162" mass="19126">MRITGVMIQYYFTCKRELWFFSRGLQFDFENEDMLIGRVIHQESYDREWKEVMLGDVKLDVVVKRGGVEVVEVKKSSKLEKPARWQLKYYLYLLKKAGTDAKGVIAYPEEGRREEVVLSDEDIVVLEEAIKDIERVISLDVPPKAEKKPYCKKCAYRDFCWV</sequence>
<evidence type="ECO:0000256" key="6">
    <source>
        <dbReference type="ARBA" id="ARBA00023014"/>
    </source>
</evidence>
<dbReference type="EC" id="3.1.12.1" evidence="9"/>
<evidence type="ECO:0000256" key="7">
    <source>
        <dbReference type="ARBA" id="ARBA00023118"/>
    </source>
</evidence>
<evidence type="ECO:0000313" key="12">
    <source>
        <dbReference type="Proteomes" id="UP000250125"/>
    </source>
</evidence>
<gene>
    <name evidence="11" type="ORF">A3L11_09330</name>
</gene>
<keyword evidence="12" id="KW-1185">Reference proteome</keyword>
<keyword evidence="4 9" id="KW-0269">Exonuclease</keyword>
<dbReference type="KEGG" id="tsl:A3L11_09330"/>
<evidence type="ECO:0000256" key="1">
    <source>
        <dbReference type="ARBA" id="ARBA00022722"/>
    </source>
</evidence>
<dbReference type="GO" id="GO:0004527">
    <property type="term" value="F:exonuclease activity"/>
    <property type="evidence" value="ECO:0007669"/>
    <property type="project" value="UniProtKB-KW"/>
</dbReference>
<comment type="similarity">
    <text evidence="9">Belongs to the CRISPR-associated exonuclease Cas4 family.</text>
</comment>
<dbReference type="PANTHER" id="PTHR37168:SF2">
    <property type="entry name" value="CRISPR-ASSOCIATED EXONUCLEASE CAS4"/>
    <property type="match status" value="1"/>
</dbReference>
<comment type="cofactor">
    <cofactor evidence="9">
        <name>iron-sulfur cluster</name>
        <dbReference type="ChEBI" id="CHEBI:30408"/>
    </cofactor>
</comment>